<sequence>MEPERESPYWKPIVGDNWPEIPPSDWNALETSARDGADALDLQSLEQARRGFDDTVRASIGLQPVKDDMRDQQWHPRAFADALYAAADTFGEFSDRVRRTRNQILDIVDRATRRIGAAYQAEPDADSAEDDEARQERIQQRVRTIIAEAKAEVEDVVRSALQTISPTGLPWLAKIAEELGQPDPWEPGPQDDRGAPSHHSDDRHPDRHHSDTHHPGVHDTDGPLPGLPTPLDPALDLGPATPYPAGSDPSGYQPAQVIDGRPISGPAVVAPAQPGYGPASAAPTDGVVGVNYAPTAAPTTGAEMATAGNSPRVSPSTASTDAVGAEAPGDASAHGAADSSDTAMASARTDAADAEAQAQAQFGMPLFAGGAAAVGPSAGVPGSVSSGTAPTGTGVSAPASQTRQPITTADARGAVPDARSSVPDQRSAPAGPPKVVAASGNSAGVSASPAKQPLPHRSADAEAARTNPGRADTGGSDELIRDAVGAAMLSAAAPTFVLGERVDGDLVLARTILGGVLAAVGPSAVGVSWAVSVLRHTGGVSAFVTSNEGRGWIPAGLFLPREISTPWLWSESDGAAWEGIADPGRVLVEFGLAWGRKSGARLSALASSQAIDSDMRRQLGDVPMAGEVAASTGMNLGSPGSGLVDRLGLVAAPQLLERVSGLPVARIGARCLELAADAHMRVGKSQVGAAISLGAPQLRERILVAMQRGTAVAEPWWDELRDVDDLLAASMLALRVDVSRVALGELRSEHSDGRSGSDAATLRSMLFQRRCNELVLLLVEESTRQCLRDAVYAHGQLVDHPLFVQTPVDRDPERRRPTISAGPSTH</sequence>
<dbReference type="RefSeq" id="WP_329411998.1">
    <property type="nucleotide sequence ID" value="NZ_CP109441.1"/>
</dbReference>
<feature type="compositionally biased region" description="Basic and acidic residues" evidence="1">
    <location>
        <begin position="190"/>
        <end position="221"/>
    </location>
</feature>
<dbReference type="EMBL" id="CP109441">
    <property type="protein sequence ID" value="WUV47813.1"/>
    <property type="molecule type" value="Genomic_DNA"/>
</dbReference>
<organism evidence="2 3">
    <name type="scientific">Nocardia vinacea</name>
    <dbReference type="NCBI Taxonomy" id="96468"/>
    <lineage>
        <taxon>Bacteria</taxon>
        <taxon>Bacillati</taxon>
        <taxon>Actinomycetota</taxon>
        <taxon>Actinomycetes</taxon>
        <taxon>Mycobacteriales</taxon>
        <taxon>Nocardiaceae</taxon>
        <taxon>Nocardia</taxon>
    </lineage>
</organism>
<feature type="region of interest" description="Disordered" evidence="1">
    <location>
        <begin position="301"/>
        <end position="352"/>
    </location>
</feature>
<dbReference type="Proteomes" id="UP001432062">
    <property type="component" value="Chromosome"/>
</dbReference>
<feature type="compositionally biased region" description="Low complexity" evidence="1">
    <location>
        <begin position="435"/>
        <end position="448"/>
    </location>
</feature>
<feature type="compositionally biased region" description="Low complexity" evidence="1">
    <location>
        <begin position="376"/>
        <end position="390"/>
    </location>
</feature>
<gene>
    <name evidence="2" type="ORF">OG563_06155</name>
</gene>
<protein>
    <submittedName>
        <fullName evidence="2">Uncharacterized protein</fullName>
    </submittedName>
</protein>
<reference evidence="2" key="1">
    <citation type="submission" date="2022-10" db="EMBL/GenBank/DDBJ databases">
        <title>The complete genomes of actinobacterial strains from the NBC collection.</title>
        <authorList>
            <person name="Joergensen T.S."/>
            <person name="Alvarez Arevalo M."/>
            <person name="Sterndorff E.B."/>
            <person name="Faurdal D."/>
            <person name="Vuksanovic O."/>
            <person name="Mourched A.-S."/>
            <person name="Charusanti P."/>
            <person name="Shaw S."/>
            <person name="Blin K."/>
            <person name="Weber T."/>
        </authorList>
    </citation>
    <scope>NUCLEOTIDE SEQUENCE</scope>
    <source>
        <strain evidence="2">NBC_01482</strain>
    </source>
</reference>
<evidence type="ECO:0000256" key="1">
    <source>
        <dbReference type="SAM" id="MobiDB-lite"/>
    </source>
</evidence>
<evidence type="ECO:0000313" key="2">
    <source>
        <dbReference type="EMBL" id="WUV47813.1"/>
    </source>
</evidence>
<proteinExistence type="predicted"/>
<feature type="region of interest" description="Disordered" evidence="1">
    <location>
        <begin position="376"/>
        <end position="476"/>
    </location>
</feature>
<accession>A0ABZ1YX66</accession>
<name>A0ABZ1YX66_9NOCA</name>
<keyword evidence="3" id="KW-1185">Reference proteome</keyword>
<feature type="region of interest" description="Disordered" evidence="1">
    <location>
        <begin position="180"/>
        <end position="266"/>
    </location>
</feature>
<feature type="compositionally biased region" description="Low complexity" evidence="1">
    <location>
        <begin position="325"/>
        <end position="352"/>
    </location>
</feature>
<feature type="region of interest" description="Disordered" evidence="1">
    <location>
        <begin position="804"/>
        <end position="826"/>
    </location>
</feature>
<evidence type="ECO:0000313" key="3">
    <source>
        <dbReference type="Proteomes" id="UP001432062"/>
    </source>
</evidence>
<feature type="compositionally biased region" description="Polar residues" evidence="1">
    <location>
        <begin position="307"/>
        <end position="320"/>
    </location>
</feature>
<feature type="compositionally biased region" description="Polar residues" evidence="1">
    <location>
        <begin position="391"/>
        <end position="407"/>
    </location>
</feature>